<evidence type="ECO:0000256" key="3">
    <source>
        <dbReference type="ARBA" id="ARBA00022490"/>
    </source>
</evidence>
<evidence type="ECO:0000259" key="9">
    <source>
        <dbReference type="Pfam" id="PF04880"/>
    </source>
</evidence>
<dbReference type="GO" id="GO:0007020">
    <property type="term" value="P:microtubule nucleation"/>
    <property type="evidence" value="ECO:0007669"/>
    <property type="project" value="TreeGrafter"/>
</dbReference>
<keyword evidence="4" id="KW-0493">Microtubule</keyword>
<accession>A0AAN6TYB6</accession>
<feature type="compositionally biased region" description="Low complexity" evidence="8">
    <location>
        <begin position="471"/>
        <end position="486"/>
    </location>
</feature>
<feature type="compositionally biased region" description="Low complexity" evidence="8">
    <location>
        <begin position="392"/>
        <end position="404"/>
    </location>
</feature>
<evidence type="ECO:0000256" key="5">
    <source>
        <dbReference type="ARBA" id="ARBA00023054"/>
    </source>
</evidence>
<comment type="subcellular location">
    <subcellularLocation>
        <location evidence="1">Cytoplasm</location>
        <location evidence="1">Cytoskeleton</location>
    </subcellularLocation>
</comment>
<keyword evidence="3" id="KW-0963">Cytoplasm</keyword>
<keyword evidence="5 7" id="KW-0175">Coiled coil</keyword>
<dbReference type="Proteomes" id="UP001302602">
    <property type="component" value="Unassembled WGS sequence"/>
</dbReference>
<evidence type="ECO:0000256" key="1">
    <source>
        <dbReference type="ARBA" id="ARBA00004245"/>
    </source>
</evidence>
<feature type="domain" description="NUDE" evidence="9">
    <location>
        <begin position="131"/>
        <end position="299"/>
    </location>
</feature>
<dbReference type="EMBL" id="MU853229">
    <property type="protein sequence ID" value="KAK4123013.1"/>
    <property type="molecule type" value="Genomic_DNA"/>
</dbReference>
<keyword evidence="11" id="KW-1185">Reference proteome</keyword>
<dbReference type="GO" id="GO:0005874">
    <property type="term" value="C:microtubule"/>
    <property type="evidence" value="ECO:0007669"/>
    <property type="project" value="UniProtKB-KW"/>
</dbReference>
<dbReference type="GO" id="GO:0047496">
    <property type="term" value="P:vesicle transport along microtubule"/>
    <property type="evidence" value="ECO:0007669"/>
    <property type="project" value="TreeGrafter"/>
</dbReference>
<proteinExistence type="inferred from homology"/>
<feature type="region of interest" description="Disordered" evidence="8">
    <location>
        <begin position="349"/>
        <end position="538"/>
    </location>
</feature>
<dbReference type="Gene3D" id="6.10.250.1080">
    <property type="match status" value="1"/>
</dbReference>
<dbReference type="Pfam" id="PF04880">
    <property type="entry name" value="NUDE_C"/>
    <property type="match status" value="1"/>
</dbReference>
<dbReference type="GO" id="GO:0005871">
    <property type="term" value="C:kinesin complex"/>
    <property type="evidence" value="ECO:0007669"/>
    <property type="project" value="TreeGrafter"/>
</dbReference>
<dbReference type="GO" id="GO:0000132">
    <property type="term" value="P:establishment of mitotic spindle orientation"/>
    <property type="evidence" value="ECO:0007669"/>
    <property type="project" value="TreeGrafter"/>
</dbReference>
<dbReference type="PANTHER" id="PTHR10921:SF1">
    <property type="entry name" value="NUCLEAR DISTRIBUTION PROTEIN NUDE HOMOLOG"/>
    <property type="match status" value="1"/>
</dbReference>
<dbReference type="InterPro" id="IPR006964">
    <property type="entry name" value="NUDE_dom"/>
</dbReference>
<feature type="compositionally biased region" description="Polar residues" evidence="8">
    <location>
        <begin position="449"/>
        <end position="465"/>
    </location>
</feature>
<sequence>MSEPPSSPPREGASVEDALAWYKSQYEVLESELSEFQASSKELEAELEKDLEAADKRERALRQKAEDFKYEVEEWKKKYKEAKAEANAAQNILEKEITGLRDANRTLQLRLRDIEVANDDFERQARTTTSSLEDLESKYNVAIERAVMLEEEIKIGEQEREKLRVETQRLREELADLKIEAEILQDKIKKQESRHLSSISTDVSSIPGSPSFCNSPHSTASSPMIMTPPDLKLLSTADTASEIHDPPSPPMSDASMPLPRLGGLKTPAPQRKSRLPSAENSITPKPRAFTASTSSSRATRVVTNSGSGAMRTPAHRSSAARSARPPVNRIPPSNSLTHIRTLTAQMQRLEARVQSARSKLPGPANTPPRSSPRGAIVPSTVTIRSRKRGVGSTASSSAASLAGSEMTPSQPRHAPSDSRSSISSSANKHVPRLSTSGVSRLSFGPLPNRNPTGSNINATSSTPHSTDPDYSRPSSRASVSSYARPASRTESHRDTSSIMPPPRPMSRASLSGTRTPLGRPRSSLGMHGGHGHSGSVSYSTAETDEFAISMDGVGELRTPSRRGTYSRLELEAATSGGIPPLPTGAHSGIPVPSSRRQSGGTGRRISGASTSARVLEDLGETY</sequence>
<feature type="coiled-coil region" evidence="7">
    <location>
        <begin position="26"/>
        <end position="194"/>
    </location>
</feature>
<comment type="similarity">
    <text evidence="2">Belongs to the nudE family.</text>
</comment>
<dbReference type="PANTHER" id="PTHR10921">
    <property type="entry name" value="NUCLEAR DISTRIBUTION PROTEIN NUDE HOMOLOG 1"/>
    <property type="match status" value="1"/>
</dbReference>
<evidence type="ECO:0000256" key="2">
    <source>
        <dbReference type="ARBA" id="ARBA00007429"/>
    </source>
</evidence>
<evidence type="ECO:0000256" key="8">
    <source>
        <dbReference type="SAM" id="MobiDB-lite"/>
    </source>
</evidence>
<dbReference type="GO" id="GO:0007059">
    <property type="term" value="P:chromosome segregation"/>
    <property type="evidence" value="ECO:0007669"/>
    <property type="project" value="TreeGrafter"/>
</dbReference>
<feature type="compositionally biased region" description="Low complexity" evidence="8">
    <location>
        <begin position="290"/>
        <end position="303"/>
    </location>
</feature>
<dbReference type="RefSeq" id="XP_062646784.1">
    <property type="nucleotide sequence ID" value="XM_062797059.1"/>
</dbReference>
<dbReference type="GO" id="GO:0000776">
    <property type="term" value="C:kinetochore"/>
    <property type="evidence" value="ECO:0007669"/>
    <property type="project" value="TreeGrafter"/>
</dbReference>
<comment type="caution">
    <text evidence="10">The sequence shown here is derived from an EMBL/GenBank/DDBJ whole genome shotgun (WGS) entry which is preliminary data.</text>
</comment>
<reference evidence="10" key="1">
    <citation type="journal article" date="2023" name="Mol. Phylogenet. Evol.">
        <title>Genome-scale phylogeny and comparative genomics of the fungal order Sordariales.</title>
        <authorList>
            <person name="Hensen N."/>
            <person name="Bonometti L."/>
            <person name="Westerberg I."/>
            <person name="Brannstrom I.O."/>
            <person name="Guillou S."/>
            <person name="Cros-Aarteil S."/>
            <person name="Calhoun S."/>
            <person name="Haridas S."/>
            <person name="Kuo A."/>
            <person name="Mondo S."/>
            <person name="Pangilinan J."/>
            <person name="Riley R."/>
            <person name="LaButti K."/>
            <person name="Andreopoulos B."/>
            <person name="Lipzen A."/>
            <person name="Chen C."/>
            <person name="Yan M."/>
            <person name="Daum C."/>
            <person name="Ng V."/>
            <person name="Clum A."/>
            <person name="Steindorff A."/>
            <person name="Ohm R.A."/>
            <person name="Martin F."/>
            <person name="Silar P."/>
            <person name="Natvig D.O."/>
            <person name="Lalanne C."/>
            <person name="Gautier V."/>
            <person name="Ament-Velasquez S.L."/>
            <person name="Kruys A."/>
            <person name="Hutchinson M.I."/>
            <person name="Powell A.J."/>
            <person name="Barry K."/>
            <person name="Miller A.N."/>
            <person name="Grigoriev I.V."/>
            <person name="Debuchy R."/>
            <person name="Gladieux P."/>
            <person name="Hiltunen Thoren M."/>
            <person name="Johannesson H."/>
        </authorList>
    </citation>
    <scope>NUCLEOTIDE SEQUENCE</scope>
    <source>
        <strain evidence="10">CBS 731.68</strain>
    </source>
</reference>
<name>A0AAN6TYB6_9PEZI</name>
<reference evidence="10" key="2">
    <citation type="submission" date="2023-05" db="EMBL/GenBank/DDBJ databases">
        <authorList>
            <consortium name="Lawrence Berkeley National Laboratory"/>
            <person name="Steindorff A."/>
            <person name="Hensen N."/>
            <person name="Bonometti L."/>
            <person name="Westerberg I."/>
            <person name="Brannstrom I.O."/>
            <person name="Guillou S."/>
            <person name="Cros-Aarteil S."/>
            <person name="Calhoun S."/>
            <person name="Haridas S."/>
            <person name="Kuo A."/>
            <person name="Mondo S."/>
            <person name="Pangilinan J."/>
            <person name="Riley R."/>
            <person name="Labutti K."/>
            <person name="Andreopoulos B."/>
            <person name="Lipzen A."/>
            <person name="Chen C."/>
            <person name="Yanf M."/>
            <person name="Daum C."/>
            <person name="Ng V."/>
            <person name="Clum A."/>
            <person name="Ohm R."/>
            <person name="Martin F."/>
            <person name="Silar P."/>
            <person name="Natvig D."/>
            <person name="Lalanne C."/>
            <person name="Gautier V."/>
            <person name="Ament-Velasquez S.L."/>
            <person name="Kruys A."/>
            <person name="Hutchinson M.I."/>
            <person name="Powell A.J."/>
            <person name="Barry K."/>
            <person name="Miller A.N."/>
            <person name="Grigoriev I.V."/>
            <person name="Debuchy R."/>
            <person name="Gladieux P."/>
            <person name="Thoren M.H."/>
            <person name="Johannesson H."/>
        </authorList>
    </citation>
    <scope>NUCLEOTIDE SEQUENCE</scope>
    <source>
        <strain evidence="10">CBS 731.68</strain>
    </source>
</reference>
<keyword evidence="6" id="KW-0206">Cytoskeleton</keyword>
<evidence type="ECO:0000256" key="7">
    <source>
        <dbReference type="SAM" id="Coils"/>
    </source>
</evidence>
<dbReference type="GO" id="GO:0008017">
    <property type="term" value="F:microtubule binding"/>
    <property type="evidence" value="ECO:0007669"/>
    <property type="project" value="InterPro"/>
</dbReference>
<dbReference type="GO" id="GO:0051642">
    <property type="term" value="P:centrosome localization"/>
    <property type="evidence" value="ECO:0007669"/>
    <property type="project" value="TreeGrafter"/>
</dbReference>
<evidence type="ECO:0000313" key="11">
    <source>
        <dbReference type="Proteomes" id="UP001302602"/>
    </source>
</evidence>
<evidence type="ECO:0000256" key="4">
    <source>
        <dbReference type="ARBA" id="ARBA00022701"/>
    </source>
</evidence>
<dbReference type="GeneID" id="87833827"/>
<feature type="region of interest" description="Disordered" evidence="8">
    <location>
        <begin position="199"/>
        <end position="221"/>
    </location>
</feature>
<evidence type="ECO:0000256" key="6">
    <source>
        <dbReference type="ARBA" id="ARBA00023212"/>
    </source>
</evidence>
<organism evidence="10 11">
    <name type="scientific">Parathielavia appendiculata</name>
    <dbReference type="NCBI Taxonomy" id="2587402"/>
    <lineage>
        <taxon>Eukaryota</taxon>
        <taxon>Fungi</taxon>
        <taxon>Dikarya</taxon>
        <taxon>Ascomycota</taxon>
        <taxon>Pezizomycotina</taxon>
        <taxon>Sordariomycetes</taxon>
        <taxon>Sordariomycetidae</taxon>
        <taxon>Sordariales</taxon>
        <taxon>Chaetomiaceae</taxon>
        <taxon>Parathielavia</taxon>
    </lineage>
</organism>
<gene>
    <name evidence="10" type="ORF">N657DRAFT_690697</name>
</gene>
<dbReference type="InterPro" id="IPR033494">
    <property type="entry name" value="NUDE"/>
</dbReference>
<protein>
    <recommendedName>
        <fullName evidence="9">NUDE domain-containing protein</fullName>
    </recommendedName>
</protein>
<feature type="region of interest" description="Disordered" evidence="8">
    <location>
        <begin position="240"/>
        <end position="336"/>
    </location>
</feature>
<feature type="region of interest" description="Disordered" evidence="8">
    <location>
        <begin position="571"/>
        <end position="622"/>
    </location>
</feature>
<feature type="compositionally biased region" description="Low complexity" evidence="8">
    <location>
        <begin position="315"/>
        <end position="326"/>
    </location>
</feature>
<evidence type="ECO:0000313" key="10">
    <source>
        <dbReference type="EMBL" id="KAK4123013.1"/>
    </source>
</evidence>
<feature type="compositionally biased region" description="Low complexity" evidence="8">
    <location>
        <begin position="593"/>
        <end position="607"/>
    </location>
</feature>
<dbReference type="AlphaFoldDB" id="A0AAN6TYB6"/>